<protein>
    <submittedName>
        <fullName evidence="2">Uncharacterized protein</fullName>
    </submittedName>
</protein>
<feature type="compositionally biased region" description="Basic and acidic residues" evidence="1">
    <location>
        <begin position="437"/>
        <end position="453"/>
    </location>
</feature>
<dbReference type="InterPro" id="IPR008928">
    <property type="entry name" value="6-hairpin_glycosidase_sf"/>
</dbReference>
<organism evidence="2 3">
    <name type="scientific">[Myrmecia] bisecta</name>
    <dbReference type="NCBI Taxonomy" id="41462"/>
    <lineage>
        <taxon>Eukaryota</taxon>
        <taxon>Viridiplantae</taxon>
        <taxon>Chlorophyta</taxon>
        <taxon>core chlorophytes</taxon>
        <taxon>Trebouxiophyceae</taxon>
        <taxon>Trebouxiales</taxon>
        <taxon>Trebouxiaceae</taxon>
        <taxon>Myrmecia</taxon>
    </lineage>
</organism>
<evidence type="ECO:0000256" key="1">
    <source>
        <dbReference type="SAM" id="MobiDB-lite"/>
    </source>
</evidence>
<dbReference type="Proteomes" id="UP001489004">
    <property type="component" value="Unassembled WGS sequence"/>
</dbReference>
<evidence type="ECO:0000313" key="3">
    <source>
        <dbReference type="Proteomes" id="UP001489004"/>
    </source>
</evidence>
<evidence type="ECO:0000313" key="2">
    <source>
        <dbReference type="EMBL" id="KAK9828757.1"/>
    </source>
</evidence>
<gene>
    <name evidence="2" type="ORF">WJX72_001940</name>
</gene>
<accession>A0AAW1R4R3</accession>
<name>A0AAW1R4R3_9CHLO</name>
<dbReference type="SUPFAM" id="SSF48208">
    <property type="entry name" value="Six-hairpin glycosidases"/>
    <property type="match status" value="1"/>
</dbReference>
<keyword evidence="3" id="KW-1185">Reference proteome</keyword>
<dbReference type="GO" id="GO:0005975">
    <property type="term" value="P:carbohydrate metabolic process"/>
    <property type="evidence" value="ECO:0007669"/>
    <property type="project" value="InterPro"/>
</dbReference>
<feature type="region of interest" description="Disordered" evidence="1">
    <location>
        <begin position="437"/>
        <end position="470"/>
    </location>
</feature>
<dbReference type="AlphaFoldDB" id="A0AAW1R4R3"/>
<proteinExistence type="predicted"/>
<dbReference type="EMBL" id="JALJOR010000001">
    <property type="protein sequence ID" value="KAK9828757.1"/>
    <property type="molecule type" value="Genomic_DNA"/>
</dbReference>
<sequence length="712" mass="80273">MCATLHPELDLNPLTAEAALACATWLLVLPQSRKNNKLLAAMCADQSRVTRLSTEYQQGMMRLERRFAGMMDFENLTQKIIDNAARLVTPLLSFGLPLRTLLEFLHLTISLSELLGTDSSAALDTEERHIKQLLELNPHSANAWLNLADKAALVDDVREAYRCASKAMDLAALNEDELLGAFACYSAAEMIMVGGQGPTYLKADLDKIMQQARRYEATLTKAGLHEFLNGRFGAPPTAPLVKAMYDKYARGKPAKARCQAVDRDPDFTTASYTCANCHQPSAKLQTGSRCQSVQYCSKDWKTFVRTALPCFVVAPQLKAVRLRGPHWQPQRDRWTNLPKTADKGLGLIAFRAANIASMATPPAKLEQFESVMEQVYGAYTGAGWHPKPYQEGKGRYLWTDAFGVCNFITLANQTGARQYLDQADALIKDVHNTLGKDRSGTKRLDATTDDHPTRGGLRIGKPDPEGSPDGDGQYYHYLTKWMFALSRMALARNDHKYNEWAVEMAQAVHPRFVYNRSSSRPRMHWKMSIDLTRPAVPSEGNLDPYDGLVTYRLLQEVDRHFNPDAPPPLKEEVTDLQRTVDAKYATYSSTDPLDLGEALWLAHWYPSDTWSKVVGERSLEGLEALWEEGYFEMPPRYRLAFREFGTTLGVQCYPAAMLRWRDRVDKIHAFWEGRLFVRDRDITPVMFCASLLPGVWKRREKSAAPASQRAEE</sequence>
<comment type="caution">
    <text evidence="2">The sequence shown here is derived from an EMBL/GenBank/DDBJ whole genome shotgun (WGS) entry which is preliminary data.</text>
</comment>
<reference evidence="2 3" key="1">
    <citation type="journal article" date="2024" name="Nat. Commun.">
        <title>Phylogenomics reveals the evolutionary origins of lichenization in chlorophyte algae.</title>
        <authorList>
            <person name="Puginier C."/>
            <person name="Libourel C."/>
            <person name="Otte J."/>
            <person name="Skaloud P."/>
            <person name="Haon M."/>
            <person name="Grisel S."/>
            <person name="Petersen M."/>
            <person name="Berrin J.G."/>
            <person name="Delaux P.M."/>
            <person name="Dal Grande F."/>
            <person name="Keller J."/>
        </authorList>
    </citation>
    <scope>NUCLEOTIDE SEQUENCE [LARGE SCALE GENOMIC DNA]</scope>
    <source>
        <strain evidence="2 3">SAG 2043</strain>
    </source>
</reference>